<proteinExistence type="predicted"/>
<keyword evidence="3" id="KW-1185">Reference proteome</keyword>
<reference evidence="2 3" key="1">
    <citation type="submission" date="2024-03" db="EMBL/GenBank/DDBJ databases">
        <title>Aureococcus anophagefferens CCMP1851 and Kratosvirus quantuckense: Draft genome of a second virus-susceptible host strain in the model system.</title>
        <authorList>
            <person name="Chase E."/>
            <person name="Truchon A.R."/>
            <person name="Schepens W."/>
            <person name="Wilhelm S.W."/>
        </authorList>
    </citation>
    <scope>NUCLEOTIDE SEQUENCE [LARGE SCALE GENOMIC DNA]</scope>
    <source>
        <strain evidence="2 3">CCMP1851</strain>
    </source>
</reference>
<evidence type="ECO:0008006" key="4">
    <source>
        <dbReference type="Google" id="ProtNLM"/>
    </source>
</evidence>
<accession>A0ABR1GBR0</accession>
<keyword evidence="1" id="KW-0732">Signal</keyword>
<evidence type="ECO:0000313" key="2">
    <source>
        <dbReference type="EMBL" id="KAK7250379.1"/>
    </source>
</evidence>
<sequence>MRAAILLLLAAARAAPPSAVYIMRHCARSTYLPDLEDEKTYPYLANYSDGGELADWGVAPTLCTARGRKIVKGEGAFMKNEFARYDSLKVFHDSGSQRDTTTAADFLAGLGSSVESVAAPEVFNPMKAKFCPYLTESESAAAVAAQLARVPEPDALAARVEVLQEVLGAGVAPAMQNISSEVADGRWRGGAAIAAAWIEAMLLQLGAGIPPAYERFEAINDRPWAIERRGGSNMLAHARRDLVEGSGATLYVGHDTTLDQMGVLLNLTFADMPPFPTNTPAPGSILKLEAADDADGGRSVTATYFYVEDFKNDDGALQIAGSTTFAGGATSMPLEEFAARANATIDYACVRF</sequence>
<name>A0ABR1GBR0_AURAN</name>
<dbReference type="SUPFAM" id="SSF53254">
    <property type="entry name" value="Phosphoglycerate mutase-like"/>
    <property type="match status" value="1"/>
</dbReference>
<feature type="signal peptide" evidence="1">
    <location>
        <begin position="1"/>
        <end position="19"/>
    </location>
</feature>
<gene>
    <name evidence="2" type="ORF">SO694_00007555</name>
</gene>
<dbReference type="InterPro" id="IPR029033">
    <property type="entry name" value="His_PPase_superfam"/>
</dbReference>
<dbReference type="Gene3D" id="3.40.50.1240">
    <property type="entry name" value="Phosphoglycerate mutase-like"/>
    <property type="match status" value="1"/>
</dbReference>
<comment type="caution">
    <text evidence="2">The sequence shown here is derived from an EMBL/GenBank/DDBJ whole genome shotgun (WGS) entry which is preliminary data.</text>
</comment>
<dbReference type="EMBL" id="JBBJCI010000037">
    <property type="protein sequence ID" value="KAK7250379.1"/>
    <property type="molecule type" value="Genomic_DNA"/>
</dbReference>
<dbReference type="Proteomes" id="UP001363151">
    <property type="component" value="Unassembled WGS sequence"/>
</dbReference>
<organism evidence="2 3">
    <name type="scientific">Aureococcus anophagefferens</name>
    <name type="common">Harmful bloom alga</name>
    <dbReference type="NCBI Taxonomy" id="44056"/>
    <lineage>
        <taxon>Eukaryota</taxon>
        <taxon>Sar</taxon>
        <taxon>Stramenopiles</taxon>
        <taxon>Ochrophyta</taxon>
        <taxon>Pelagophyceae</taxon>
        <taxon>Pelagomonadales</taxon>
        <taxon>Pelagomonadaceae</taxon>
        <taxon>Aureococcus</taxon>
    </lineage>
</organism>
<protein>
    <recommendedName>
        <fullName evidence="4">Acid phosphatase</fullName>
    </recommendedName>
</protein>
<evidence type="ECO:0000256" key="1">
    <source>
        <dbReference type="SAM" id="SignalP"/>
    </source>
</evidence>
<evidence type="ECO:0000313" key="3">
    <source>
        <dbReference type="Proteomes" id="UP001363151"/>
    </source>
</evidence>
<feature type="chain" id="PRO_5045594079" description="Acid phosphatase" evidence="1">
    <location>
        <begin position="20"/>
        <end position="352"/>
    </location>
</feature>